<reference evidence="1" key="1">
    <citation type="submission" date="2010-07" db="EMBL/GenBank/DDBJ databases">
        <title>Identification of Proteins Involved in Black Widow Spider Wrapping Silk Fibers.</title>
        <authorList>
            <person name="Nguyen A."/>
            <person name="Verduzco A."/>
            <person name="Vierra C."/>
        </authorList>
    </citation>
    <scope>NUCLEOTIDE SEQUENCE</scope>
</reference>
<proteinExistence type="evidence at transcript level"/>
<organism evidence="1">
    <name type="scientific">Latrodectus hesperus</name>
    <name type="common">Western black widow spider</name>
    <dbReference type="NCBI Taxonomy" id="256737"/>
    <lineage>
        <taxon>Eukaryota</taxon>
        <taxon>Metazoa</taxon>
        <taxon>Ecdysozoa</taxon>
        <taxon>Arthropoda</taxon>
        <taxon>Chelicerata</taxon>
        <taxon>Arachnida</taxon>
        <taxon>Araneae</taxon>
        <taxon>Araneomorphae</taxon>
        <taxon>Entelegynae</taxon>
        <taxon>Araneoidea</taxon>
        <taxon>Theridiidae</taxon>
        <taxon>Latrodectus</taxon>
    </lineage>
</organism>
<name>E7D1H0_LATHE</name>
<dbReference type="EMBL" id="HQ005918">
    <property type="protein sequence ID" value="ADV40214.1"/>
    <property type="molecule type" value="mRNA"/>
</dbReference>
<protein>
    <submittedName>
        <fullName evidence="1">Uncharacterized protein</fullName>
    </submittedName>
</protein>
<feature type="non-terminal residue" evidence="1">
    <location>
        <position position="56"/>
    </location>
</feature>
<dbReference type="AlphaFoldDB" id="E7D1H0"/>
<feature type="non-terminal residue" evidence="1">
    <location>
        <position position="1"/>
    </location>
</feature>
<evidence type="ECO:0000313" key="1">
    <source>
        <dbReference type="EMBL" id="ADV40214.1"/>
    </source>
</evidence>
<sequence>ELDKHVCFQKMCLPEMTSETIHIEHIDFFFFYFGDYHPSYIIKISLLEWCNNLRKM</sequence>
<accession>E7D1H0</accession>